<keyword evidence="2" id="KW-1185">Reference proteome</keyword>
<dbReference type="Proteomes" id="UP000535020">
    <property type="component" value="Unassembled WGS sequence"/>
</dbReference>
<dbReference type="RefSeq" id="WP_176005475.1">
    <property type="nucleotide sequence ID" value="NZ_JABWMI010000008.1"/>
</dbReference>
<name>A0A7Y9C6V4_9FLAO</name>
<dbReference type="EMBL" id="JACBJI010000002">
    <property type="protein sequence ID" value="NYA70652.1"/>
    <property type="molecule type" value="Genomic_DNA"/>
</dbReference>
<sequence>MVQKAHFEIFVIFFGEIFYGSNSGHPLLVLVFRRVFAAFATASYGRRANPQKTTPKSLWANRCCPGCGFHPNGKCRFLNGFSKPTDSHRPHV</sequence>
<evidence type="ECO:0000313" key="1">
    <source>
        <dbReference type="EMBL" id="NYA70652.1"/>
    </source>
</evidence>
<reference evidence="1 2" key="1">
    <citation type="submission" date="2020-07" db="EMBL/GenBank/DDBJ databases">
        <authorList>
            <person name="Sun Q."/>
        </authorList>
    </citation>
    <scope>NUCLEOTIDE SEQUENCE [LARGE SCALE GENOMIC DNA]</scope>
    <source>
        <strain evidence="1 2">MAH-1</strain>
    </source>
</reference>
<dbReference type="AlphaFoldDB" id="A0A7Y9C6V4"/>
<accession>A0A7Y9C6V4</accession>
<comment type="caution">
    <text evidence="1">The sequence shown here is derived from an EMBL/GenBank/DDBJ whole genome shotgun (WGS) entry which is preliminary data.</text>
</comment>
<evidence type="ECO:0000313" key="2">
    <source>
        <dbReference type="Proteomes" id="UP000535020"/>
    </source>
</evidence>
<proteinExistence type="predicted"/>
<protein>
    <submittedName>
        <fullName evidence="1">Uncharacterized protein</fullName>
    </submittedName>
</protein>
<organism evidence="1 2">
    <name type="scientific">Flavobacterium agri</name>
    <dbReference type="NCBI Taxonomy" id="2743471"/>
    <lineage>
        <taxon>Bacteria</taxon>
        <taxon>Pseudomonadati</taxon>
        <taxon>Bacteroidota</taxon>
        <taxon>Flavobacteriia</taxon>
        <taxon>Flavobacteriales</taxon>
        <taxon>Flavobacteriaceae</taxon>
        <taxon>Flavobacterium</taxon>
    </lineage>
</organism>
<gene>
    <name evidence="1" type="ORF">HZF10_06950</name>
</gene>